<feature type="compositionally biased region" description="Polar residues" evidence="1">
    <location>
        <begin position="170"/>
        <end position="181"/>
    </location>
</feature>
<dbReference type="GO" id="GO:0004888">
    <property type="term" value="F:transmembrane signaling receptor activity"/>
    <property type="evidence" value="ECO:0007669"/>
    <property type="project" value="InterPro"/>
</dbReference>
<feature type="region of interest" description="Disordered" evidence="1">
    <location>
        <begin position="153"/>
        <end position="181"/>
    </location>
</feature>
<dbReference type="AlphaFoldDB" id="A0A6P3QNX7"/>
<dbReference type="InterPro" id="IPR057883">
    <property type="entry name" value="Ig_NFAM1"/>
</dbReference>
<sequence length="232" mass="25370">MESPPQPPGPLKAPWLLGLLLSPWTLQLAGGQSVIHTGAPILVSLANKAISFGCSITYLYTPKFKTFTVSYFHVDLQGQESSKKQTSCQPSTGTENQTHTTQCEVTLKLPSASATGTYYCSVHWPHLRVKGNGTFILVRAEQSVPGKPLAAQKQMWAPRKQLARKGPAPSTASSKQPPTESVYTALQRQETEVYACMQNEASSPPPSQSVFSQEKPHGFENDSDFNMVYENL</sequence>
<proteinExistence type="predicted"/>
<dbReference type="PANTHER" id="PTHR35680">
    <property type="entry name" value="NFAT ACTIVATION MOLECULE 1"/>
    <property type="match status" value="1"/>
</dbReference>
<name>A0A6P3QNX7_PTEVA</name>
<dbReference type="InterPro" id="IPR033549">
    <property type="entry name" value="NFAM1"/>
</dbReference>
<feature type="chain" id="PRO_5028237419" evidence="2">
    <location>
        <begin position="32"/>
        <end position="232"/>
    </location>
</feature>
<evidence type="ECO:0000313" key="5">
    <source>
        <dbReference type="RefSeq" id="XP_011367414.1"/>
    </source>
</evidence>
<feature type="signal peptide" evidence="2">
    <location>
        <begin position="1"/>
        <end position="31"/>
    </location>
</feature>
<evidence type="ECO:0000256" key="2">
    <source>
        <dbReference type="SAM" id="SignalP"/>
    </source>
</evidence>
<dbReference type="Proteomes" id="UP000515202">
    <property type="component" value="Unplaced"/>
</dbReference>
<dbReference type="OrthoDB" id="9898104at2759"/>
<dbReference type="GO" id="GO:0001819">
    <property type="term" value="P:positive regulation of cytokine production"/>
    <property type="evidence" value="ECO:0007669"/>
    <property type="project" value="InterPro"/>
</dbReference>
<accession>A0A6P3QNX7</accession>
<dbReference type="KEGG" id="pvp:105298092"/>
<dbReference type="GeneID" id="105298092"/>
<dbReference type="GO" id="GO:0050853">
    <property type="term" value="P:B cell receptor signaling pathway"/>
    <property type="evidence" value="ECO:0007669"/>
    <property type="project" value="TreeGrafter"/>
</dbReference>
<dbReference type="Gene3D" id="2.60.40.10">
    <property type="entry name" value="Immunoglobulins"/>
    <property type="match status" value="1"/>
</dbReference>
<gene>
    <name evidence="5" type="primary">NFAM1</name>
</gene>
<evidence type="ECO:0000256" key="1">
    <source>
        <dbReference type="SAM" id="MobiDB-lite"/>
    </source>
</evidence>
<reference evidence="5" key="1">
    <citation type="submission" date="2025-08" db="UniProtKB">
        <authorList>
            <consortium name="RefSeq"/>
        </authorList>
    </citation>
    <scope>IDENTIFICATION</scope>
    <source>
        <tissue evidence="5">Kidney</tissue>
    </source>
</reference>
<dbReference type="RefSeq" id="XP_011367414.1">
    <property type="nucleotide sequence ID" value="XM_011369112.2"/>
</dbReference>
<feature type="region of interest" description="Disordered" evidence="1">
    <location>
        <begin position="198"/>
        <end position="232"/>
    </location>
</feature>
<dbReference type="GO" id="GO:0045121">
    <property type="term" value="C:membrane raft"/>
    <property type="evidence" value="ECO:0007669"/>
    <property type="project" value="TreeGrafter"/>
</dbReference>
<dbReference type="GO" id="GO:0050861">
    <property type="term" value="P:positive regulation of B cell receptor signaling pathway"/>
    <property type="evidence" value="ECO:0007669"/>
    <property type="project" value="InterPro"/>
</dbReference>
<feature type="domain" description="NFAM1 Ig-like" evidence="3">
    <location>
        <begin position="31"/>
        <end position="139"/>
    </location>
</feature>
<dbReference type="CTD" id="150372"/>
<keyword evidence="4" id="KW-1185">Reference proteome</keyword>
<dbReference type="InterPro" id="IPR013783">
    <property type="entry name" value="Ig-like_fold"/>
</dbReference>
<evidence type="ECO:0000313" key="4">
    <source>
        <dbReference type="Proteomes" id="UP000515202"/>
    </source>
</evidence>
<evidence type="ECO:0000259" key="3">
    <source>
        <dbReference type="Pfam" id="PF25830"/>
    </source>
</evidence>
<protein>
    <submittedName>
        <fullName evidence="5">NFAT activation molecule 1</fullName>
    </submittedName>
</protein>
<organism evidence="4 5">
    <name type="scientific">Pteropus vampyrus</name>
    <name type="common">Large flying fox</name>
    <dbReference type="NCBI Taxonomy" id="132908"/>
    <lineage>
        <taxon>Eukaryota</taxon>
        <taxon>Metazoa</taxon>
        <taxon>Chordata</taxon>
        <taxon>Craniata</taxon>
        <taxon>Vertebrata</taxon>
        <taxon>Euteleostomi</taxon>
        <taxon>Mammalia</taxon>
        <taxon>Eutheria</taxon>
        <taxon>Laurasiatheria</taxon>
        <taxon>Chiroptera</taxon>
        <taxon>Yinpterochiroptera</taxon>
        <taxon>Pteropodoidea</taxon>
        <taxon>Pteropodidae</taxon>
        <taxon>Pteropodinae</taxon>
        <taxon>Pteropus</taxon>
    </lineage>
</organism>
<keyword evidence="2" id="KW-0732">Signal</keyword>
<dbReference type="PANTHER" id="PTHR35680:SF1">
    <property type="entry name" value="NFAT ACTIVATION MOLECULE 1"/>
    <property type="match status" value="1"/>
</dbReference>
<dbReference type="Pfam" id="PF25830">
    <property type="entry name" value="Ig_NFAM1"/>
    <property type="match status" value="1"/>
</dbReference>
<dbReference type="GO" id="GO:0045577">
    <property type="term" value="P:regulation of B cell differentiation"/>
    <property type="evidence" value="ECO:0007669"/>
    <property type="project" value="InterPro"/>
</dbReference>
<feature type="region of interest" description="Disordered" evidence="1">
    <location>
        <begin position="82"/>
        <end position="101"/>
    </location>
</feature>